<evidence type="ECO:0000313" key="5">
    <source>
        <dbReference type="EMBL" id="QIZ10018.1"/>
    </source>
</evidence>
<dbReference type="PANTHER" id="PTHR30404">
    <property type="entry name" value="N-ACETYLMURAMOYL-L-ALANINE AMIDASE"/>
    <property type="match status" value="1"/>
</dbReference>
<reference evidence="5 6" key="1">
    <citation type="submission" date="2020-04" db="EMBL/GenBank/DDBJ databases">
        <title>Genome-Wide Identification of 5-Methylcytosine Sites in Bacterial Genomes By High-Throughput Sequencing of MspJI Restriction Fragments.</title>
        <authorList>
            <person name="Wu V."/>
        </authorList>
    </citation>
    <scope>NUCLEOTIDE SEQUENCE [LARGE SCALE GENOMIC DNA]</scope>
    <source>
        <strain evidence="5 6">S2</strain>
    </source>
</reference>
<protein>
    <submittedName>
        <fullName evidence="5">SH3 domain-containing protein</fullName>
    </submittedName>
</protein>
<dbReference type="GO" id="GO:0008745">
    <property type="term" value="F:N-acetylmuramoyl-L-alanine amidase activity"/>
    <property type="evidence" value="ECO:0007669"/>
    <property type="project" value="InterPro"/>
</dbReference>
<evidence type="ECO:0000313" key="6">
    <source>
        <dbReference type="Proteomes" id="UP000501868"/>
    </source>
</evidence>
<keyword evidence="2" id="KW-0961">Cell wall biogenesis/degradation</keyword>
<dbReference type="AlphaFoldDB" id="A0A6H1P914"/>
<dbReference type="EMBL" id="CP051128">
    <property type="protein sequence ID" value="QIZ10018.1"/>
    <property type="molecule type" value="Genomic_DNA"/>
</dbReference>
<dbReference type="GO" id="GO:0030288">
    <property type="term" value="C:outer membrane-bounded periplasmic space"/>
    <property type="evidence" value="ECO:0007669"/>
    <property type="project" value="TreeGrafter"/>
</dbReference>
<dbReference type="PANTHER" id="PTHR30404:SF7">
    <property type="entry name" value="CELL WALL AMIDASE LYTH-RELATED"/>
    <property type="match status" value="1"/>
</dbReference>
<feature type="domain" description="SH3b" evidence="4">
    <location>
        <begin position="185"/>
        <end position="248"/>
    </location>
</feature>
<feature type="region of interest" description="Disordered" evidence="3">
    <location>
        <begin position="95"/>
        <end position="130"/>
    </location>
</feature>
<dbReference type="InterPro" id="IPR002508">
    <property type="entry name" value="MurNAc-LAA_cat"/>
</dbReference>
<reference evidence="5 6" key="2">
    <citation type="submission" date="2020-04" db="EMBL/GenBank/DDBJ databases">
        <authorList>
            <person name="Fomenkov A."/>
            <person name="Anton B.P."/>
            <person name="Roberts R.J."/>
        </authorList>
    </citation>
    <scope>NUCLEOTIDE SEQUENCE [LARGE SCALE GENOMIC DNA]</scope>
    <source>
        <strain evidence="5 6">S2</strain>
    </source>
</reference>
<dbReference type="InterPro" id="IPR017293">
    <property type="entry name" value="N-acetylmuramoyl-L-ala_amidase"/>
</dbReference>
<feature type="domain" description="SH3b" evidence="4">
    <location>
        <begin position="107"/>
        <end position="169"/>
    </location>
</feature>
<dbReference type="PROSITE" id="PS51781">
    <property type="entry name" value="SH3B"/>
    <property type="match status" value="4"/>
</dbReference>
<dbReference type="CDD" id="cd02696">
    <property type="entry name" value="MurNAc-LAA"/>
    <property type="match status" value="1"/>
</dbReference>
<dbReference type="PIRSF" id="PIRSF037846">
    <property type="entry name" value="Autolysin_YrvJ_prd"/>
    <property type="match status" value="1"/>
</dbReference>
<dbReference type="Gene3D" id="2.30.30.40">
    <property type="entry name" value="SH3 Domains"/>
    <property type="match status" value="4"/>
</dbReference>
<evidence type="ECO:0000259" key="4">
    <source>
        <dbReference type="PROSITE" id="PS51781"/>
    </source>
</evidence>
<evidence type="ECO:0000256" key="1">
    <source>
        <dbReference type="ARBA" id="ARBA00022801"/>
    </source>
</evidence>
<feature type="domain" description="SH3b" evidence="4">
    <location>
        <begin position="27"/>
        <end position="91"/>
    </location>
</feature>
<sequence>MVKKYSLLLLSIILIFGAFLPQGKSVAATGSITISTDLVNVRGGPGLSYPLVKIANRGEKYQIVKEQGDWVQIQLSFGKTGWVVNWLVTKDNEFQQESKPESTASKNNTGIVNGDTLNIRSEPSTSSPVIGKLTGGTSVTIYSKQNNWLEVGFSNVRGWVRSEFIDSQSSSAQNGTTQNEKTASTVTGTVTANSLSVRSEASLNSNPIGTVTYGLSYKIVEEKNNWAKIEYNTGSFGWVAGWYLDKKTVKSQSGQAVKKSIITIIHNGTNIRIDPNVQSGVLDRANKGSNYPVKRVINDWYEIKLKNGKTGYVAGWLVSINGTKQQIEKPGAELYLKNKTIVLDPGHGGVDKGATGASGTYEKELTLRTSQLLSNKLIAAGANVYVTRKNDSYLQLAARVNMARNYHADAFISLHYDSNLDRSVRGMTGFYYHSYQKALAESIFTSTIGQTKLINRGVRFGDFHVIRENSQKAVLIELGYLSNPEEEMTIKSSEFQENAASGLFIGLARYFKENE</sequence>
<dbReference type="Pfam" id="PF08239">
    <property type="entry name" value="SH3_3"/>
    <property type="match status" value="4"/>
</dbReference>
<dbReference type="Gene3D" id="3.40.630.40">
    <property type="entry name" value="Zn-dependent exopeptidases"/>
    <property type="match status" value="1"/>
</dbReference>
<dbReference type="GO" id="GO:0009253">
    <property type="term" value="P:peptidoglycan catabolic process"/>
    <property type="evidence" value="ECO:0007669"/>
    <property type="project" value="InterPro"/>
</dbReference>
<evidence type="ECO:0000256" key="3">
    <source>
        <dbReference type="SAM" id="MobiDB-lite"/>
    </source>
</evidence>
<feature type="domain" description="SH3b" evidence="4">
    <location>
        <begin position="257"/>
        <end position="321"/>
    </location>
</feature>
<dbReference type="Proteomes" id="UP000501868">
    <property type="component" value="Chromosome"/>
</dbReference>
<accession>A0A6H1P914</accession>
<dbReference type="Pfam" id="PF01520">
    <property type="entry name" value="Amidase_3"/>
    <property type="match status" value="1"/>
</dbReference>
<gene>
    <name evidence="5" type="ORF">HFZ78_27665</name>
</gene>
<dbReference type="SMART" id="SM00646">
    <property type="entry name" value="Ami_3"/>
    <property type="match status" value="1"/>
</dbReference>
<feature type="compositionally biased region" description="Polar residues" evidence="3">
    <location>
        <begin position="101"/>
        <end position="128"/>
    </location>
</feature>
<dbReference type="InterPro" id="IPR050695">
    <property type="entry name" value="N-acetylmuramoyl_amidase_3"/>
</dbReference>
<dbReference type="SUPFAM" id="SSF53187">
    <property type="entry name" value="Zn-dependent exopeptidases"/>
    <property type="match status" value="1"/>
</dbReference>
<dbReference type="SMART" id="SM00287">
    <property type="entry name" value="SH3b"/>
    <property type="match status" value="4"/>
</dbReference>
<keyword evidence="1" id="KW-0378">Hydrolase</keyword>
<name>A0A6H1P914_PRIMG</name>
<dbReference type="InterPro" id="IPR003646">
    <property type="entry name" value="SH3-like_bac-type"/>
</dbReference>
<organism evidence="5 6">
    <name type="scientific">Priestia megaterium</name>
    <name type="common">Bacillus megaterium</name>
    <dbReference type="NCBI Taxonomy" id="1404"/>
    <lineage>
        <taxon>Bacteria</taxon>
        <taxon>Bacillati</taxon>
        <taxon>Bacillota</taxon>
        <taxon>Bacilli</taxon>
        <taxon>Bacillales</taxon>
        <taxon>Bacillaceae</taxon>
        <taxon>Priestia</taxon>
    </lineage>
</organism>
<proteinExistence type="predicted"/>
<evidence type="ECO:0000256" key="2">
    <source>
        <dbReference type="ARBA" id="ARBA00023316"/>
    </source>
</evidence>
<dbReference type="GO" id="GO:0071555">
    <property type="term" value="P:cell wall organization"/>
    <property type="evidence" value="ECO:0007669"/>
    <property type="project" value="UniProtKB-KW"/>
</dbReference>